<dbReference type="OMA" id="YWENITV"/>
<dbReference type="AlphaFoldDB" id="R7RVR6"/>
<keyword evidence="2" id="KW-1185">Reference proteome</keyword>
<evidence type="ECO:0000313" key="2">
    <source>
        <dbReference type="Proteomes" id="UP000053927"/>
    </source>
</evidence>
<proteinExistence type="predicted"/>
<dbReference type="RefSeq" id="XP_007311654.1">
    <property type="nucleotide sequence ID" value="XM_007311592.1"/>
</dbReference>
<dbReference type="KEGG" id="shs:STEHIDRAFT_69816"/>
<sequence>MPTRNENFYFRPAILLVSQFALVVTELRQALLNITDSIFHDTVCFPLTQVEDELFSVPEHGLKEVKGGPFNTMFALPVEQGGTREGSSEKNPIRLSGISAFDFQSFLKVIFPQPLTESMTLTLEEWTSALKLSTMWTCAAIRTKAITQCYTLMDKSCPISMVVLGKRYHVSSWLLEGYTTLCMRDNLPTVEERINLGLDTTLRIAEVRAEVHPMKNRSAGKVFEKSKAHFEAGVRKIFREELLDDEAYMEEDKLVTQPSRPLPYDRSSVLHIPSH</sequence>
<dbReference type="EMBL" id="JH687407">
    <property type="protein sequence ID" value="EIM79234.1"/>
    <property type="molecule type" value="Genomic_DNA"/>
</dbReference>
<accession>R7RVR6</accession>
<name>R7RVR6_STEHR</name>
<dbReference type="GeneID" id="18806576"/>
<gene>
    <name evidence="1" type="ORF">STEHIDRAFT_69816</name>
</gene>
<dbReference type="Proteomes" id="UP000053927">
    <property type="component" value="Unassembled WGS sequence"/>
</dbReference>
<evidence type="ECO:0000313" key="1">
    <source>
        <dbReference type="EMBL" id="EIM79234.1"/>
    </source>
</evidence>
<dbReference type="OrthoDB" id="2367075at2759"/>
<organism evidence="1 2">
    <name type="scientific">Stereum hirsutum (strain FP-91666)</name>
    <name type="common">White-rot fungus</name>
    <dbReference type="NCBI Taxonomy" id="721885"/>
    <lineage>
        <taxon>Eukaryota</taxon>
        <taxon>Fungi</taxon>
        <taxon>Dikarya</taxon>
        <taxon>Basidiomycota</taxon>
        <taxon>Agaricomycotina</taxon>
        <taxon>Agaricomycetes</taxon>
        <taxon>Russulales</taxon>
        <taxon>Stereaceae</taxon>
        <taxon>Stereum</taxon>
    </lineage>
</organism>
<reference evidence="2" key="1">
    <citation type="journal article" date="2012" name="Science">
        <title>The Paleozoic origin of enzymatic lignin decomposition reconstructed from 31 fungal genomes.</title>
        <authorList>
            <person name="Floudas D."/>
            <person name="Binder M."/>
            <person name="Riley R."/>
            <person name="Barry K."/>
            <person name="Blanchette R.A."/>
            <person name="Henrissat B."/>
            <person name="Martinez A.T."/>
            <person name="Otillar R."/>
            <person name="Spatafora J.W."/>
            <person name="Yadav J.S."/>
            <person name="Aerts A."/>
            <person name="Benoit I."/>
            <person name="Boyd A."/>
            <person name="Carlson A."/>
            <person name="Copeland A."/>
            <person name="Coutinho P.M."/>
            <person name="de Vries R.P."/>
            <person name="Ferreira P."/>
            <person name="Findley K."/>
            <person name="Foster B."/>
            <person name="Gaskell J."/>
            <person name="Glotzer D."/>
            <person name="Gorecki P."/>
            <person name="Heitman J."/>
            <person name="Hesse C."/>
            <person name="Hori C."/>
            <person name="Igarashi K."/>
            <person name="Jurgens J.A."/>
            <person name="Kallen N."/>
            <person name="Kersten P."/>
            <person name="Kohler A."/>
            <person name="Kuees U."/>
            <person name="Kumar T.K.A."/>
            <person name="Kuo A."/>
            <person name="LaButti K."/>
            <person name="Larrondo L.F."/>
            <person name="Lindquist E."/>
            <person name="Ling A."/>
            <person name="Lombard V."/>
            <person name="Lucas S."/>
            <person name="Lundell T."/>
            <person name="Martin R."/>
            <person name="McLaughlin D.J."/>
            <person name="Morgenstern I."/>
            <person name="Morin E."/>
            <person name="Murat C."/>
            <person name="Nagy L.G."/>
            <person name="Nolan M."/>
            <person name="Ohm R.A."/>
            <person name="Patyshakuliyeva A."/>
            <person name="Rokas A."/>
            <person name="Ruiz-Duenas F.J."/>
            <person name="Sabat G."/>
            <person name="Salamov A."/>
            <person name="Samejima M."/>
            <person name="Schmutz J."/>
            <person name="Slot J.C."/>
            <person name="St John F."/>
            <person name="Stenlid J."/>
            <person name="Sun H."/>
            <person name="Sun S."/>
            <person name="Syed K."/>
            <person name="Tsang A."/>
            <person name="Wiebenga A."/>
            <person name="Young D."/>
            <person name="Pisabarro A."/>
            <person name="Eastwood D.C."/>
            <person name="Martin F."/>
            <person name="Cullen D."/>
            <person name="Grigoriev I.V."/>
            <person name="Hibbett D.S."/>
        </authorList>
    </citation>
    <scope>NUCLEOTIDE SEQUENCE [LARGE SCALE GENOMIC DNA]</scope>
    <source>
        <strain evidence="2">FP-91666</strain>
    </source>
</reference>
<evidence type="ECO:0008006" key="3">
    <source>
        <dbReference type="Google" id="ProtNLM"/>
    </source>
</evidence>
<protein>
    <recommendedName>
        <fullName evidence="3">BTB domain-containing protein</fullName>
    </recommendedName>
</protein>